<organism evidence="1 2">
    <name type="scientific">Heterorhabditis bacteriophora</name>
    <name type="common">Entomopathogenic nematode worm</name>
    <dbReference type="NCBI Taxonomy" id="37862"/>
    <lineage>
        <taxon>Eukaryota</taxon>
        <taxon>Metazoa</taxon>
        <taxon>Ecdysozoa</taxon>
        <taxon>Nematoda</taxon>
        <taxon>Chromadorea</taxon>
        <taxon>Rhabditida</taxon>
        <taxon>Rhabditina</taxon>
        <taxon>Rhabditomorpha</taxon>
        <taxon>Strongyloidea</taxon>
        <taxon>Heterorhabditidae</taxon>
        <taxon>Heterorhabditis</taxon>
    </lineage>
</organism>
<sequence length="209" mass="24361">MPSSDQLHLEEITYIDTVAASLTDCWLRFAPFAHRLTFVDMAVVNFRSLQDQITIETGESLFHHLYDGWNISQLSINRIVENDSSTLYDITIITIVKHISMDEQCFNRGNLTMSLGWRTDCLPMKVVWGLNFRCTSSKTPFEEKRNLIKLEFELEKQGSGLDPCELQLIKEGYKCRVAMEHSKMMFRNRLKINVVKKRKLLKFTNGCHY</sequence>
<proteinExistence type="predicted"/>
<dbReference type="AlphaFoldDB" id="A0A1I7WMI2"/>
<name>A0A1I7WMI2_HETBA</name>
<dbReference type="Proteomes" id="UP000095283">
    <property type="component" value="Unplaced"/>
</dbReference>
<evidence type="ECO:0000313" key="2">
    <source>
        <dbReference type="WBParaSite" id="Hba_06351"/>
    </source>
</evidence>
<protein>
    <submittedName>
        <fullName evidence="2">Neur_chan_LBD domain-containing protein</fullName>
    </submittedName>
</protein>
<accession>A0A1I7WMI2</accession>
<dbReference type="WBParaSite" id="Hba_06351">
    <property type="protein sequence ID" value="Hba_06351"/>
    <property type="gene ID" value="Hba_06351"/>
</dbReference>
<keyword evidence="1" id="KW-1185">Reference proteome</keyword>
<evidence type="ECO:0000313" key="1">
    <source>
        <dbReference type="Proteomes" id="UP000095283"/>
    </source>
</evidence>
<reference evidence="2" key="1">
    <citation type="submission" date="2016-11" db="UniProtKB">
        <authorList>
            <consortium name="WormBaseParasite"/>
        </authorList>
    </citation>
    <scope>IDENTIFICATION</scope>
</reference>